<dbReference type="RefSeq" id="XP_062793578.1">
    <property type="nucleotide sequence ID" value="XM_062937527.1"/>
</dbReference>
<evidence type="ECO:0000313" key="3">
    <source>
        <dbReference type="Proteomes" id="UP001329825"/>
    </source>
</evidence>
<dbReference type="EMBL" id="CP141888">
    <property type="protein sequence ID" value="WRT68839.1"/>
    <property type="molecule type" value="Genomic_DNA"/>
</dbReference>
<protein>
    <submittedName>
        <fullName evidence="2">Uncharacterized protein</fullName>
    </submittedName>
</protein>
<feature type="region of interest" description="Disordered" evidence="1">
    <location>
        <begin position="123"/>
        <end position="180"/>
    </location>
</feature>
<keyword evidence="3" id="KW-1185">Reference proteome</keyword>
<gene>
    <name evidence="2" type="ORF">IL334_005820</name>
</gene>
<proteinExistence type="predicted"/>
<evidence type="ECO:0000313" key="2">
    <source>
        <dbReference type="EMBL" id="WRT68839.1"/>
    </source>
</evidence>
<feature type="compositionally biased region" description="Polar residues" evidence="1">
    <location>
        <begin position="140"/>
        <end position="152"/>
    </location>
</feature>
<name>A0ABZ1D6A0_9TREE</name>
<feature type="compositionally biased region" description="Basic and acidic residues" evidence="1">
    <location>
        <begin position="130"/>
        <end position="139"/>
    </location>
</feature>
<evidence type="ECO:0000256" key="1">
    <source>
        <dbReference type="SAM" id="MobiDB-lite"/>
    </source>
</evidence>
<dbReference type="GeneID" id="87957950"/>
<reference evidence="2 3" key="1">
    <citation type="submission" date="2024-01" db="EMBL/GenBank/DDBJ databases">
        <title>Comparative genomics of Cryptococcus and Kwoniella reveals pathogenesis evolution and contrasting modes of karyotype evolution via chromosome fusion or intercentromeric recombination.</title>
        <authorList>
            <person name="Coelho M.A."/>
            <person name="David-Palma M."/>
            <person name="Shea T."/>
            <person name="Bowers K."/>
            <person name="McGinley-Smith S."/>
            <person name="Mohammad A.W."/>
            <person name="Gnirke A."/>
            <person name="Yurkov A.M."/>
            <person name="Nowrousian M."/>
            <person name="Sun S."/>
            <person name="Cuomo C.A."/>
            <person name="Heitman J."/>
        </authorList>
    </citation>
    <scope>NUCLEOTIDE SEQUENCE [LARGE SCALE GENOMIC DNA]</scope>
    <source>
        <strain evidence="2">CBS 11374</strain>
    </source>
</reference>
<sequence>MESHIAERSAQVDESCPDQRMKLRVLTTTASTKDSSAIYSIHSDGSHSFNDGSIFYREGDTAIWYLKPKPKSTDNPEPVSGYRDITTINPSEADWARGVACTESQSITPAPAGYTLDVWMEDNPSLMDQKASDNEELKTQPESGAKGTSSILPSWLFSPKSKAADQTGSSMSRVPTRTLH</sequence>
<organism evidence="2 3">
    <name type="scientific">Kwoniella shivajii</name>
    <dbReference type="NCBI Taxonomy" id="564305"/>
    <lineage>
        <taxon>Eukaryota</taxon>
        <taxon>Fungi</taxon>
        <taxon>Dikarya</taxon>
        <taxon>Basidiomycota</taxon>
        <taxon>Agaricomycotina</taxon>
        <taxon>Tremellomycetes</taxon>
        <taxon>Tremellales</taxon>
        <taxon>Cryptococcaceae</taxon>
        <taxon>Kwoniella</taxon>
    </lineage>
</organism>
<accession>A0ABZ1D6A0</accession>
<feature type="compositionally biased region" description="Polar residues" evidence="1">
    <location>
        <begin position="164"/>
        <end position="180"/>
    </location>
</feature>
<dbReference type="Proteomes" id="UP001329825">
    <property type="component" value="Chromosome 8"/>
</dbReference>